<evidence type="ECO:0000313" key="2">
    <source>
        <dbReference type="Proteomes" id="UP000000493"/>
    </source>
</evidence>
<accession>A0A7U3ZNP0</accession>
<reference evidence="2" key="1">
    <citation type="submission" date="2011-06" db="EMBL/GenBank/DDBJ databases">
        <title>The complete genome of chromosome of Runella slithyformis DSM 19594.</title>
        <authorList>
            <consortium name="US DOE Joint Genome Institute (JGI-PGF)"/>
            <person name="Lucas S."/>
            <person name="Han J."/>
            <person name="Lapidus A."/>
            <person name="Bruce D."/>
            <person name="Goodwin L."/>
            <person name="Pitluck S."/>
            <person name="Peters L."/>
            <person name="Kyrpides N."/>
            <person name="Mavromatis K."/>
            <person name="Ivanova N."/>
            <person name="Ovchinnikova G."/>
            <person name="Zhang X."/>
            <person name="Misra M."/>
            <person name="Detter J.C."/>
            <person name="Tapia R."/>
            <person name="Han C."/>
            <person name="Land M."/>
            <person name="Hauser L."/>
            <person name="Markowitz V."/>
            <person name="Cheng J.-F."/>
            <person name="Hugenholtz P."/>
            <person name="Woyke T."/>
            <person name="Wu D."/>
            <person name="Tindall B."/>
            <person name="Faehrich R."/>
            <person name="Brambilla E."/>
            <person name="Klenk H.-P."/>
            <person name="Eisen J.A."/>
        </authorList>
    </citation>
    <scope>NUCLEOTIDE SEQUENCE [LARGE SCALE GENOMIC DNA]</scope>
    <source>
        <strain evidence="2">ATCC 29530 / DSM 19594 / LMG 11500 / NCIMB 11436 / LSU 4</strain>
    </source>
</reference>
<sequence length="312" mass="34456">MVLMTTQKPHIVGALQAVTVITNSWAQSIRFYTEALGYRIIERGDLTHIQKKTFGRHLGKFALLGYDEGAVVRLIETGNSGALPNRIGAHLWDNGLSVLEACTTDVERAYRKVLRARFGAISHLSEFDFETFGNQANSTAKSVAFIGPSGEQLIVKQLHSWVEGCEGINAPTAAVISVPKHTLQSAYFEVLGSLSNTIFRANTQSPISNSDNISKVGFERLLMSYEQILAHSKQPIFWEYNREDLPAYPCDFMKTGLASACWQGQDLAMLRFKLQESNWAILSEVGLPIRNNPEPGAVVFQGPVGEILELLA</sequence>
<dbReference type="SUPFAM" id="SSF54593">
    <property type="entry name" value="Glyoxalase/Bleomycin resistance protein/Dihydroxybiphenyl dioxygenase"/>
    <property type="match status" value="1"/>
</dbReference>
<reference evidence="1 2" key="2">
    <citation type="journal article" date="2012" name="Stand. Genomic Sci.">
        <title>Complete genome sequence of the aquatic bacterium Runella slithyformis type strain (LSU 4(T)).</title>
        <authorList>
            <person name="Copeland A."/>
            <person name="Zhang X."/>
            <person name="Misra M."/>
            <person name="Lapidus A."/>
            <person name="Nolan M."/>
            <person name="Lucas S."/>
            <person name="Deshpande S."/>
            <person name="Cheng J.F."/>
            <person name="Tapia R."/>
            <person name="Goodwin L.A."/>
            <person name="Pitluck S."/>
            <person name="Liolios K."/>
            <person name="Pagani I."/>
            <person name="Ivanova N."/>
            <person name="Mikhailova N."/>
            <person name="Pati A."/>
            <person name="Chen A."/>
            <person name="Palaniappan K."/>
            <person name="Land M."/>
            <person name="Hauser L."/>
            <person name="Pan C."/>
            <person name="Jeffries C.D."/>
            <person name="Detter J.C."/>
            <person name="Brambilla E.M."/>
            <person name="Rohde M."/>
            <person name="Djao O.D."/>
            <person name="Goker M."/>
            <person name="Sikorski J."/>
            <person name="Tindall B.J."/>
            <person name="Woyke T."/>
            <person name="Bristow J."/>
            <person name="Eisen J.A."/>
            <person name="Markowitz V."/>
            <person name="Hugenholtz P."/>
            <person name="Kyrpides N.C."/>
            <person name="Klenk H.P."/>
            <person name="Mavromatis K."/>
        </authorList>
    </citation>
    <scope>NUCLEOTIDE SEQUENCE [LARGE SCALE GENOMIC DNA]</scope>
    <source>
        <strain evidence="2">ATCC 29530 / DSM 19594 / LMG 11500 / NCIMB 11436 / LSU 4</strain>
    </source>
</reference>
<protein>
    <recommendedName>
        <fullName evidence="3">VOC domain-containing protein</fullName>
    </recommendedName>
</protein>
<dbReference type="EMBL" id="CP002859">
    <property type="protein sequence ID" value="AEI50453.1"/>
    <property type="molecule type" value="Genomic_DNA"/>
</dbReference>
<proteinExistence type="predicted"/>
<evidence type="ECO:0000313" key="1">
    <source>
        <dbReference type="EMBL" id="AEI50453.1"/>
    </source>
</evidence>
<dbReference type="Gene3D" id="3.10.180.10">
    <property type="entry name" value="2,3-Dihydroxybiphenyl 1,2-Dioxygenase, domain 1"/>
    <property type="match status" value="1"/>
</dbReference>
<organism evidence="1 2">
    <name type="scientific">Runella slithyformis (strain ATCC 29530 / DSM 19594 / LMG 11500 / NCIMB 11436 / LSU 4)</name>
    <dbReference type="NCBI Taxonomy" id="761193"/>
    <lineage>
        <taxon>Bacteria</taxon>
        <taxon>Pseudomonadati</taxon>
        <taxon>Bacteroidota</taxon>
        <taxon>Cytophagia</taxon>
        <taxon>Cytophagales</taxon>
        <taxon>Spirosomataceae</taxon>
        <taxon>Runella</taxon>
    </lineage>
</organism>
<evidence type="ECO:0008006" key="3">
    <source>
        <dbReference type="Google" id="ProtNLM"/>
    </source>
</evidence>
<dbReference type="Proteomes" id="UP000000493">
    <property type="component" value="Chromosome"/>
</dbReference>
<name>A0A7U3ZNP0_RUNSL</name>
<dbReference type="CDD" id="cd06587">
    <property type="entry name" value="VOC"/>
    <property type="match status" value="1"/>
</dbReference>
<gene>
    <name evidence="1" type="ordered locus">Runsl_4106</name>
</gene>
<dbReference type="KEGG" id="rsi:Runsl_4106"/>
<dbReference type="AlphaFoldDB" id="A0A7U3ZNP0"/>
<dbReference type="InterPro" id="IPR029068">
    <property type="entry name" value="Glyas_Bleomycin-R_OHBP_Dase"/>
</dbReference>
<keyword evidence="2" id="KW-1185">Reference proteome</keyword>